<evidence type="ECO:0000256" key="4">
    <source>
        <dbReference type="ARBA" id="ARBA00022964"/>
    </source>
</evidence>
<dbReference type="GO" id="GO:0005739">
    <property type="term" value="C:mitochondrion"/>
    <property type="evidence" value="ECO:0007669"/>
    <property type="project" value="TreeGrafter"/>
</dbReference>
<dbReference type="InterPro" id="IPR010376">
    <property type="entry name" value="GBBH-like_N"/>
</dbReference>
<keyword evidence="4" id="KW-0223">Dioxygenase</keyword>
<dbReference type="Pfam" id="PF02668">
    <property type="entry name" value="TauD"/>
    <property type="match status" value="1"/>
</dbReference>
<evidence type="ECO:0000256" key="2">
    <source>
        <dbReference type="ARBA" id="ARBA00008654"/>
    </source>
</evidence>
<dbReference type="InterPro" id="IPR042098">
    <property type="entry name" value="TauD-like_sf"/>
</dbReference>
<dbReference type="AlphaFoldDB" id="A0A3M2RV62"/>
<dbReference type="GO" id="GO:0046872">
    <property type="term" value="F:metal ion binding"/>
    <property type="evidence" value="ECO:0007669"/>
    <property type="project" value="UniProtKB-KW"/>
</dbReference>
<organism evidence="9 10">
    <name type="scientific">Fusarium kuroshium</name>
    <dbReference type="NCBI Taxonomy" id="2010991"/>
    <lineage>
        <taxon>Eukaryota</taxon>
        <taxon>Fungi</taxon>
        <taxon>Dikarya</taxon>
        <taxon>Ascomycota</taxon>
        <taxon>Pezizomycotina</taxon>
        <taxon>Sordariomycetes</taxon>
        <taxon>Hypocreomycetidae</taxon>
        <taxon>Hypocreales</taxon>
        <taxon>Nectriaceae</taxon>
        <taxon>Fusarium</taxon>
        <taxon>Fusarium solani species complex</taxon>
    </lineage>
</organism>
<evidence type="ECO:0000313" key="9">
    <source>
        <dbReference type="EMBL" id="RMJ08785.1"/>
    </source>
</evidence>
<feature type="domain" description="TauD/TfdA-like" evidence="7">
    <location>
        <begin position="163"/>
        <end position="437"/>
    </location>
</feature>
<keyword evidence="6" id="KW-0408">Iron</keyword>
<keyword evidence="5" id="KW-0560">Oxidoreductase</keyword>
<comment type="similarity">
    <text evidence="2">Belongs to the gamma-BBH/TMLD family.</text>
</comment>
<dbReference type="SUPFAM" id="SSF51197">
    <property type="entry name" value="Clavaminate synthase-like"/>
    <property type="match status" value="1"/>
</dbReference>
<feature type="domain" description="Gamma-butyrobetaine hydroxylase-like N-terminal" evidence="8">
    <location>
        <begin position="56"/>
        <end position="118"/>
    </location>
</feature>
<dbReference type="Pfam" id="PF06155">
    <property type="entry name" value="GBBH-like_N"/>
    <property type="match status" value="1"/>
</dbReference>
<dbReference type="InterPro" id="IPR038492">
    <property type="entry name" value="GBBH-like_N_sf"/>
</dbReference>
<evidence type="ECO:0000313" key="10">
    <source>
        <dbReference type="Proteomes" id="UP000277212"/>
    </source>
</evidence>
<sequence>MPGTIMRNNKSHTLTSRVCGQRLLARTGDGTFSRRAYSSTTIDIGDRPPTVPIPIDGKTFNFSAVLLRDSCPCPSCVHESTNQRLFSVADIPANVKAQTVDVDIASDSVNINWENDLHGGTHTTKLDMATLRGFSEPPSSPTSCLPSQVLWGREPRKSLDLPDYDYDAYLKDDEVLYRVINQLRTDGLAFVTNIPGVEESLATIATRIGPIKDTFYGYTWDVRTVPQAINAAYTSHDLGFHTDLLYFQQPPHIQLLHCVQSASTGGASVFADAYRAAVDLFNTDMDAFDTLATVPVNYHYNHPNANVYRTTKPVIDLRPMRIGDKIYTHVQDYLRDINDESEAALVDCMDKINWGPPFLAPCPNHEAQGVAALNDKVERWHDAAVKFNALLQRPEYLFERKMNPGDCVLFDNTRTLHSRRAFDMADVGKPRWLRGTYVDKDPYLSKLRVLQNKFGRGD</sequence>
<evidence type="ECO:0000256" key="5">
    <source>
        <dbReference type="ARBA" id="ARBA00023002"/>
    </source>
</evidence>
<dbReference type="PANTHER" id="PTHR10696:SF25">
    <property type="entry name" value="OXIDOREDUCTASE AIM17-RELATED"/>
    <property type="match status" value="1"/>
</dbReference>
<proteinExistence type="inferred from homology"/>
<accession>A0A3M2RV62</accession>
<dbReference type="PANTHER" id="PTHR10696">
    <property type="entry name" value="GAMMA-BUTYROBETAINE HYDROXYLASE-RELATED"/>
    <property type="match status" value="1"/>
</dbReference>
<dbReference type="InterPro" id="IPR003819">
    <property type="entry name" value="TauD/TfdA-like"/>
</dbReference>
<reference evidence="9 10" key="1">
    <citation type="submission" date="2017-06" db="EMBL/GenBank/DDBJ databases">
        <title>Comparative genomic analysis of Ambrosia Fusariam Clade fungi.</title>
        <authorList>
            <person name="Stajich J.E."/>
            <person name="Carrillo J."/>
            <person name="Kijimoto T."/>
            <person name="Eskalen A."/>
            <person name="O'Donnell K."/>
            <person name="Kasson M."/>
        </authorList>
    </citation>
    <scope>NUCLEOTIDE SEQUENCE [LARGE SCALE GENOMIC DNA]</scope>
    <source>
        <strain evidence="9">UCR3666</strain>
    </source>
</reference>
<dbReference type="EMBL" id="NKUJ01000270">
    <property type="protein sequence ID" value="RMJ08785.1"/>
    <property type="molecule type" value="Genomic_DNA"/>
</dbReference>
<dbReference type="STRING" id="2010991.A0A3M2RV62"/>
<dbReference type="GO" id="GO:0045329">
    <property type="term" value="P:carnitine biosynthetic process"/>
    <property type="evidence" value="ECO:0007669"/>
    <property type="project" value="TreeGrafter"/>
</dbReference>
<keyword evidence="10" id="KW-1185">Reference proteome</keyword>
<dbReference type="Gene3D" id="3.30.2020.30">
    <property type="match status" value="1"/>
</dbReference>
<protein>
    <recommendedName>
        <fullName evidence="11">TauD/TfdA-like domain-containing protein</fullName>
    </recommendedName>
</protein>
<name>A0A3M2RV62_9HYPO</name>
<comment type="caution">
    <text evidence="9">The sequence shown here is derived from an EMBL/GenBank/DDBJ whole genome shotgun (WGS) entry which is preliminary data.</text>
</comment>
<comment type="cofactor">
    <cofactor evidence="1">
        <name>Fe(2+)</name>
        <dbReference type="ChEBI" id="CHEBI:29033"/>
    </cofactor>
</comment>
<evidence type="ECO:0000256" key="3">
    <source>
        <dbReference type="ARBA" id="ARBA00022723"/>
    </source>
</evidence>
<dbReference type="GO" id="GO:0016706">
    <property type="term" value="F:2-oxoglutarate-dependent dioxygenase activity"/>
    <property type="evidence" value="ECO:0007669"/>
    <property type="project" value="UniProtKB-ARBA"/>
</dbReference>
<evidence type="ECO:0000259" key="7">
    <source>
        <dbReference type="Pfam" id="PF02668"/>
    </source>
</evidence>
<dbReference type="Gene3D" id="3.60.130.10">
    <property type="entry name" value="Clavaminate synthase-like"/>
    <property type="match status" value="1"/>
</dbReference>
<evidence type="ECO:0000256" key="6">
    <source>
        <dbReference type="ARBA" id="ARBA00023004"/>
    </source>
</evidence>
<evidence type="ECO:0008006" key="11">
    <source>
        <dbReference type="Google" id="ProtNLM"/>
    </source>
</evidence>
<evidence type="ECO:0000259" key="8">
    <source>
        <dbReference type="Pfam" id="PF06155"/>
    </source>
</evidence>
<dbReference type="OrthoDB" id="406634at2759"/>
<gene>
    <name evidence="9" type="ORF">CDV36_011582</name>
</gene>
<evidence type="ECO:0000256" key="1">
    <source>
        <dbReference type="ARBA" id="ARBA00001954"/>
    </source>
</evidence>
<dbReference type="CDD" id="cd00250">
    <property type="entry name" value="CAS_like"/>
    <property type="match status" value="1"/>
</dbReference>
<dbReference type="Proteomes" id="UP000277212">
    <property type="component" value="Unassembled WGS sequence"/>
</dbReference>
<keyword evidence="3" id="KW-0479">Metal-binding</keyword>
<dbReference type="InterPro" id="IPR050411">
    <property type="entry name" value="AlphaKG_dependent_hydroxylases"/>
</dbReference>